<gene>
    <name evidence="4" type="ORF">ACFPXP_19850</name>
</gene>
<evidence type="ECO:0000259" key="3">
    <source>
        <dbReference type="PROSITE" id="PS51737"/>
    </source>
</evidence>
<keyword evidence="1" id="KW-0175">Coiled coil</keyword>
<name>A0ABW1IV48_9BACL</name>
<dbReference type="PANTHER" id="PTHR30461:SF23">
    <property type="entry name" value="DNA RECOMBINASE-RELATED"/>
    <property type="match status" value="1"/>
</dbReference>
<dbReference type="InterPro" id="IPR025827">
    <property type="entry name" value="Zn_ribbon_recom_dom"/>
</dbReference>
<dbReference type="Pfam" id="PF00239">
    <property type="entry name" value="Resolvase"/>
    <property type="match status" value="1"/>
</dbReference>
<dbReference type="InterPro" id="IPR006119">
    <property type="entry name" value="Resolv_N"/>
</dbReference>
<evidence type="ECO:0000256" key="1">
    <source>
        <dbReference type="SAM" id="Coils"/>
    </source>
</evidence>
<dbReference type="RefSeq" id="WP_379896137.1">
    <property type="nucleotide sequence ID" value="NZ_CBCSCT010000010.1"/>
</dbReference>
<dbReference type="PANTHER" id="PTHR30461">
    <property type="entry name" value="DNA-INVERTASE FROM LAMBDOID PROPHAGE"/>
    <property type="match status" value="1"/>
</dbReference>
<dbReference type="SUPFAM" id="SSF53041">
    <property type="entry name" value="Resolvase-like"/>
    <property type="match status" value="1"/>
</dbReference>
<dbReference type="InterPro" id="IPR036162">
    <property type="entry name" value="Resolvase-like_N_sf"/>
</dbReference>
<comment type="caution">
    <text evidence="4">The sequence shown here is derived from an EMBL/GenBank/DDBJ whole genome shotgun (WGS) entry which is preliminary data.</text>
</comment>
<dbReference type="CDD" id="cd00338">
    <property type="entry name" value="Ser_Recombinase"/>
    <property type="match status" value="1"/>
</dbReference>
<dbReference type="Proteomes" id="UP001596250">
    <property type="component" value="Unassembled WGS sequence"/>
</dbReference>
<evidence type="ECO:0000259" key="2">
    <source>
        <dbReference type="PROSITE" id="PS51736"/>
    </source>
</evidence>
<sequence>MRCAVYIRVSTDKEEQKQSLENQKNMFYQIIEDRGWDVYKFYVDVESGTTDKRENLQRLIEDAEQRRFDVILAKELSRLARNGGLSYRIRDIAEQNRIHIITSDGAINTLEGNANMFGLYAWMYEQESQRTSERIKAVLSSKARKGEFKGSLPPYGYRVENDKLVIAEDETPNVVRRIFRMYLEGKGFDAIARTLTREGYPTPRQVLNKKNAGQFWHGSTIKLILSNPHYVGDLVQGRQTTRSVTSKAREDVPKERQIVVPNAHPALISREDFEAVQQYMSGRKRQQAKPKAKKHLFTNYLYCADCGKALWYVHYRKGYVCGNYYKHGKHACSQHSVKENELIEVILADIRNMAETLNENEVMGRLEAKALQARKQAEKQRQSIQRRIDKLKEEKTGLIRLLASGTISEADYKQATESSNAELASLQEKLLALSALQGGTAESIIRLKKELQQFMKLDELTPEMVHRFIEKIEVKADGSVNIHYKFTPTALLSA</sequence>
<dbReference type="InterPro" id="IPR050639">
    <property type="entry name" value="SSR_resolvase"/>
</dbReference>
<feature type="domain" description="Resolvase/invertase-type recombinase catalytic" evidence="2">
    <location>
        <begin position="2"/>
        <end position="146"/>
    </location>
</feature>
<dbReference type="PROSITE" id="PS51737">
    <property type="entry name" value="RECOMBINASE_DNA_BIND"/>
    <property type="match status" value="1"/>
</dbReference>
<feature type="domain" description="Recombinase" evidence="3">
    <location>
        <begin position="154"/>
        <end position="286"/>
    </location>
</feature>
<dbReference type="EMBL" id="JBHSQV010000183">
    <property type="protein sequence ID" value="MFC5988664.1"/>
    <property type="molecule type" value="Genomic_DNA"/>
</dbReference>
<keyword evidence="5" id="KW-1185">Reference proteome</keyword>
<dbReference type="PROSITE" id="PS51736">
    <property type="entry name" value="RECOMBINASES_3"/>
    <property type="match status" value="1"/>
</dbReference>
<dbReference type="Gene3D" id="3.90.1750.20">
    <property type="entry name" value="Putative Large Serine Recombinase, Chain B, Domain 2"/>
    <property type="match status" value="1"/>
</dbReference>
<dbReference type="Gene3D" id="3.40.50.1390">
    <property type="entry name" value="Resolvase, N-terminal catalytic domain"/>
    <property type="match status" value="1"/>
</dbReference>
<protein>
    <submittedName>
        <fullName evidence="4">Recombinase family protein</fullName>
    </submittedName>
</protein>
<organism evidence="4 5">
    <name type="scientific">Marinicrinis lubricantis</name>
    <dbReference type="NCBI Taxonomy" id="2086470"/>
    <lineage>
        <taxon>Bacteria</taxon>
        <taxon>Bacillati</taxon>
        <taxon>Bacillota</taxon>
        <taxon>Bacilli</taxon>
        <taxon>Bacillales</taxon>
        <taxon>Paenibacillaceae</taxon>
    </lineage>
</organism>
<accession>A0ABW1IV48</accession>
<reference evidence="5" key="1">
    <citation type="journal article" date="2019" name="Int. J. Syst. Evol. Microbiol.">
        <title>The Global Catalogue of Microorganisms (GCM) 10K type strain sequencing project: providing services to taxonomists for standard genome sequencing and annotation.</title>
        <authorList>
            <consortium name="The Broad Institute Genomics Platform"/>
            <consortium name="The Broad Institute Genome Sequencing Center for Infectious Disease"/>
            <person name="Wu L."/>
            <person name="Ma J."/>
        </authorList>
    </citation>
    <scope>NUCLEOTIDE SEQUENCE [LARGE SCALE GENOMIC DNA]</scope>
    <source>
        <strain evidence="5">CCM 8749</strain>
    </source>
</reference>
<dbReference type="InterPro" id="IPR038109">
    <property type="entry name" value="DNA_bind_recomb_sf"/>
</dbReference>
<evidence type="ECO:0000313" key="5">
    <source>
        <dbReference type="Proteomes" id="UP001596250"/>
    </source>
</evidence>
<feature type="coiled-coil region" evidence="1">
    <location>
        <begin position="363"/>
        <end position="401"/>
    </location>
</feature>
<dbReference type="Pfam" id="PF07508">
    <property type="entry name" value="Recombinase"/>
    <property type="match status" value="1"/>
</dbReference>
<proteinExistence type="predicted"/>
<dbReference type="Pfam" id="PF13408">
    <property type="entry name" value="Zn_ribbon_recom"/>
    <property type="match status" value="1"/>
</dbReference>
<evidence type="ECO:0000313" key="4">
    <source>
        <dbReference type="EMBL" id="MFC5988664.1"/>
    </source>
</evidence>
<dbReference type="InterPro" id="IPR011109">
    <property type="entry name" value="DNA_bind_recombinase_dom"/>
</dbReference>
<dbReference type="SMART" id="SM00857">
    <property type="entry name" value="Resolvase"/>
    <property type="match status" value="1"/>
</dbReference>